<dbReference type="InterPro" id="IPR002656">
    <property type="entry name" value="Acyl_transf_3_dom"/>
</dbReference>
<feature type="transmembrane region" description="Helical" evidence="1">
    <location>
        <begin position="193"/>
        <end position="212"/>
    </location>
</feature>
<organism evidence="3 4">
    <name type="scientific">Flavobacterium cheonhonense</name>
    <dbReference type="NCBI Taxonomy" id="706185"/>
    <lineage>
        <taxon>Bacteria</taxon>
        <taxon>Pseudomonadati</taxon>
        <taxon>Bacteroidota</taxon>
        <taxon>Flavobacteriia</taxon>
        <taxon>Flavobacteriales</taxon>
        <taxon>Flavobacteriaceae</taxon>
        <taxon>Flavobacterium</taxon>
    </lineage>
</organism>
<feature type="transmembrane region" description="Helical" evidence="1">
    <location>
        <begin position="39"/>
        <end position="58"/>
    </location>
</feature>
<dbReference type="PANTHER" id="PTHR23028">
    <property type="entry name" value="ACETYLTRANSFERASE"/>
    <property type="match status" value="1"/>
</dbReference>
<feature type="transmembrane region" description="Helical" evidence="1">
    <location>
        <begin position="299"/>
        <end position="322"/>
    </location>
</feature>
<evidence type="ECO:0000313" key="4">
    <source>
        <dbReference type="Proteomes" id="UP001500968"/>
    </source>
</evidence>
<reference evidence="4" key="1">
    <citation type="journal article" date="2019" name="Int. J. Syst. Evol. Microbiol.">
        <title>The Global Catalogue of Microorganisms (GCM) 10K type strain sequencing project: providing services to taxonomists for standard genome sequencing and annotation.</title>
        <authorList>
            <consortium name="The Broad Institute Genomics Platform"/>
            <consortium name="The Broad Institute Genome Sequencing Center for Infectious Disease"/>
            <person name="Wu L."/>
            <person name="Ma J."/>
        </authorList>
    </citation>
    <scope>NUCLEOTIDE SEQUENCE [LARGE SCALE GENOMIC DNA]</scope>
    <source>
        <strain evidence="4">JCM 17064</strain>
    </source>
</reference>
<dbReference type="EMBL" id="BAABCR010000017">
    <property type="protein sequence ID" value="GAA4038379.1"/>
    <property type="molecule type" value="Genomic_DNA"/>
</dbReference>
<accession>A0ABP7U9G9</accession>
<feature type="transmembrane region" description="Helical" evidence="1">
    <location>
        <begin position="328"/>
        <end position="353"/>
    </location>
</feature>
<feature type="transmembrane region" description="Helical" evidence="1">
    <location>
        <begin position="248"/>
        <end position="271"/>
    </location>
</feature>
<feature type="transmembrane region" description="Helical" evidence="1">
    <location>
        <begin position="224"/>
        <end position="242"/>
    </location>
</feature>
<evidence type="ECO:0000259" key="2">
    <source>
        <dbReference type="Pfam" id="PF01757"/>
    </source>
</evidence>
<dbReference type="InterPro" id="IPR050879">
    <property type="entry name" value="Acyltransferase_3"/>
</dbReference>
<keyword evidence="3" id="KW-0808">Transferase</keyword>
<protein>
    <submittedName>
        <fullName evidence="3">Acyltransferase</fullName>
    </submittedName>
</protein>
<proteinExistence type="predicted"/>
<feature type="domain" description="Acyltransferase 3" evidence="2">
    <location>
        <begin position="11"/>
        <end position="343"/>
    </location>
</feature>
<feature type="transmembrane region" description="Helical" evidence="1">
    <location>
        <begin position="160"/>
        <end position="181"/>
    </location>
</feature>
<evidence type="ECO:0000256" key="1">
    <source>
        <dbReference type="SAM" id="Phobius"/>
    </source>
</evidence>
<comment type="caution">
    <text evidence="3">The sequence shown here is derived from an EMBL/GenBank/DDBJ whole genome shotgun (WGS) entry which is preliminary data.</text>
</comment>
<dbReference type="Proteomes" id="UP001500968">
    <property type="component" value="Unassembled WGS sequence"/>
</dbReference>
<dbReference type="Pfam" id="PF01757">
    <property type="entry name" value="Acyl_transf_3"/>
    <property type="match status" value="1"/>
</dbReference>
<keyword evidence="1" id="KW-1133">Transmembrane helix</keyword>
<keyword evidence="4" id="KW-1185">Reference proteome</keyword>
<keyword evidence="3" id="KW-0012">Acyltransferase</keyword>
<feature type="transmembrane region" description="Helical" evidence="1">
    <location>
        <begin position="78"/>
        <end position="97"/>
    </location>
</feature>
<name>A0ABP7U9G9_9FLAO</name>
<gene>
    <name evidence="3" type="ORF">GCM10022386_25330</name>
</gene>
<dbReference type="GO" id="GO:0016746">
    <property type="term" value="F:acyltransferase activity"/>
    <property type="evidence" value="ECO:0007669"/>
    <property type="project" value="UniProtKB-KW"/>
</dbReference>
<dbReference type="RefSeq" id="WP_324691352.1">
    <property type="nucleotide sequence ID" value="NZ_BAABCR010000017.1"/>
</dbReference>
<evidence type="ECO:0000313" key="3">
    <source>
        <dbReference type="EMBL" id="GAA4038379.1"/>
    </source>
</evidence>
<keyword evidence="1" id="KW-0812">Transmembrane</keyword>
<keyword evidence="1" id="KW-0472">Membrane</keyword>
<sequence length="365" mass="42298">MDVTQNKRLQQLDFLRGIAILLVLLRHKKLFSFTVTMGWIGVDLFFVLSGFLVSGLLFKEYLRFGNIKPGLFLIRRGYKIYPIYYLTYFIYVIPFLIKGNLELDRVVADLFFFQNYYNGWGYTYAASWSLAVEEHFYFGLALLLWILVTSKYKDKLMANLAAVLIGLMLLVLAVRVVTVWSNDASSVHNITSSHLRIDSLLMGVLVSYFYYFKLDKLKSIFFQNTRLLFCLSFCLLSFTPFIKIEHSLFIQTLGFVFLYIAFAIILVFFLLKEGIVSQLNATFTKPVVNLVSKIGYCSYSIYVIHTAVNYIFRTGITIYLGINVHPIIIFFSTSIVSVILGIMMTNTIEAYFLKLRDKRFPSRRE</sequence>
<feature type="transmembrane region" description="Helical" evidence="1">
    <location>
        <begin position="125"/>
        <end position="148"/>
    </location>
</feature>
<dbReference type="PANTHER" id="PTHR23028:SF53">
    <property type="entry name" value="ACYL_TRANSF_3 DOMAIN-CONTAINING PROTEIN"/>
    <property type="match status" value="1"/>
</dbReference>